<dbReference type="GO" id="GO:0035251">
    <property type="term" value="F:UDP-glucosyltransferase activity"/>
    <property type="evidence" value="ECO:0007669"/>
    <property type="project" value="InterPro"/>
</dbReference>
<dbReference type="CDD" id="cd03784">
    <property type="entry name" value="GT1_Gtf-like"/>
    <property type="match status" value="1"/>
</dbReference>
<dbReference type="InterPro" id="IPR002213">
    <property type="entry name" value="UDP_glucos_trans"/>
</dbReference>
<dbReference type="EMBL" id="VEPZ02000998">
    <property type="protein sequence ID" value="KAE8703670.1"/>
    <property type="molecule type" value="Genomic_DNA"/>
</dbReference>
<dbReference type="Proteomes" id="UP000436088">
    <property type="component" value="Unassembled WGS sequence"/>
</dbReference>
<dbReference type="Gene3D" id="3.40.50.2000">
    <property type="entry name" value="Glycogen Phosphorylase B"/>
    <property type="match status" value="2"/>
</dbReference>
<sequence>MKVFFFFGVNASGICDGERVAKIIQASKAVVVRTCPEYEAEYLNLFEKIIGNEQGRGSVPSRKLCGPIPTSGSEKHKQVFPVGLLLPEKPKGRTSNDIFGWLDVQKANSVVFIGFGSECKLSKEQVEEIAYGVELSGLAFLWTLRKPDWAVSEVDTLPCGFRERTQGRGIVCFGWAPKWEILGHPSIGGSLFHSGWGSVIEMLQLGHTLVVLPLVIDQPLNAKLLLDKGLAVEIERSEDGSFCRDDVAKALRLAMVSEEGEKLRSRARETAQVFGNRDLQDTYFNRFVEYLKENGAANQKMYHA</sequence>
<dbReference type="AlphaFoldDB" id="A0A6A3AGH1"/>
<proteinExistence type="inferred from homology"/>
<evidence type="ECO:0000256" key="1">
    <source>
        <dbReference type="ARBA" id="ARBA00009995"/>
    </source>
</evidence>
<comment type="similarity">
    <text evidence="1">Belongs to the UDP-glycosyltransferase family.</text>
</comment>
<dbReference type="Pfam" id="PF00201">
    <property type="entry name" value="UDPGT"/>
    <property type="match status" value="1"/>
</dbReference>
<dbReference type="FunFam" id="3.40.50.2000:FF:000037">
    <property type="entry name" value="Glycosyltransferase"/>
    <property type="match status" value="1"/>
</dbReference>
<evidence type="ECO:0000313" key="4">
    <source>
        <dbReference type="Proteomes" id="UP000436088"/>
    </source>
</evidence>
<keyword evidence="2" id="KW-0808">Transferase</keyword>
<name>A0A6A3AGH1_HIBSY</name>
<dbReference type="PANTHER" id="PTHR48049">
    <property type="entry name" value="GLYCOSYLTRANSFERASE"/>
    <property type="match status" value="1"/>
</dbReference>
<accession>A0A6A3AGH1</accession>
<reference evidence="3" key="1">
    <citation type="submission" date="2019-09" db="EMBL/GenBank/DDBJ databases">
        <title>Draft genome information of white flower Hibiscus syriacus.</title>
        <authorList>
            <person name="Kim Y.-M."/>
        </authorList>
    </citation>
    <scope>NUCLEOTIDE SEQUENCE [LARGE SCALE GENOMIC DNA]</scope>
    <source>
        <strain evidence="3">YM2019G1</strain>
    </source>
</reference>
<protein>
    <submittedName>
        <fullName evidence="3">Mechanosensitive ion channel protein isoform 1</fullName>
    </submittedName>
</protein>
<comment type="caution">
    <text evidence="3">The sequence shown here is derived from an EMBL/GenBank/DDBJ whole genome shotgun (WGS) entry which is preliminary data.</text>
</comment>
<evidence type="ECO:0000313" key="3">
    <source>
        <dbReference type="EMBL" id="KAE8703670.1"/>
    </source>
</evidence>
<keyword evidence="4" id="KW-1185">Reference proteome</keyword>
<dbReference type="SUPFAM" id="SSF53756">
    <property type="entry name" value="UDP-Glycosyltransferase/glycogen phosphorylase"/>
    <property type="match status" value="1"/>
</dbReference>
<dbReference type="InterPro" id="IPR050481">
    <property type="entry name" value="UDP-glycosyltransf_plant"/>
</dbReference>
<evidence type="ECO:0000256" key="2">
    <source>
        <dbReference type="ARBA" id="ARBA00022679"/>
    </source>
</evidence>
<gene>
    <name evidence="3" type="ORF">F3Y22_tig00110467pilonHSYRG00237</name>
</gene>
<organism evidence="3 4">
    <name type="scientific">Hibiscus syriacus</name>
    <name type="common">Rose of Sharon</name>
    <dbReference type="NCBI Taxonomy" id="106335"/>
    <lineage>
        <taxon>Eukaryota</taxon>
        <taxon>Viridiplantae</taxon>
        <taxon>Streptophyta</taxon>
        <taxon>Embryophyta</taxon>
        <taxon>Tracheophyta</taxon>
        <taxon>Spermatophyta</taxon>
        <taxon>Magnoliopsida</taxon>
        <taxon>eudicotyledons</taxon>
        <taxon>Gunneridae</taxon>
        <taxon>Pentapetalae</taxon>
        <taxon>rosids</taxon>
        <taxon>malvids</taxon>
        <taxon>Malvales</taxon>
        <taxon>Malvaceae</taxon>
        <taxon>Malvoideae</taxon>
        <taxon>Hibiscus</taxon>
    </lineage>
</organism>
<dbReference type="PANTHER" id="PTHR48049:SF57">
    <property type="entry name" value="UDP-GLYCOSYLTRANSFERASE 91C1-LIKE"/>
    <property type="match status" value="1"/>
</dbReference>